<evidence type="ECO:0000256" key="4">
    <source>
        <dbReference type="ARBA" id="ARBA00022692"/>
    </source>
</evidence>
<sequence length="1159" mass="127979">MKKRESSVSTARRNIMKFLCFGTLCLVLLCGRPLLAQVVKSQNISANFNKKNLKEILVSLQEKSGYQFVYNDALIARYKDISISLNKEAIDQSLNRILGNTGLSFTKQGNKIIISERAKQEITQTLKGKVVDENGGPMPGATVQILELKRTVVANNDGDFEVKVPLGTYAIEASFMSYHPRKVSGIKVDKAKAVELKIELIPQVNALNEVVVTALGIKREEKALGFAITTVQGEQLTEALSNNWTDALSGKVAGLNLLRSNAGPAGSNRIILRGENSLSGNTEALIVIDGVIVSGSSGRATGNGSAYMGDDSPSDYGTSVNDINPADIESVSVLKGPGATALYGARGSGGAIIITTKLADPKVKGIGITFSSNAAFEQTSRWPDYQNEYGQGDEGVDYYSYGDTEDGSSQRGTSNAWGARFDGQSFYQYNPNSNSGATVRTPWVAYPNNKKDFFETGSTFTNNISLEGGNKATSARLSYTNLNNTWIIPNTGYERNTVSFNVNQKITSKLTVASKVSYTNRFSDNLPSAGYNNQTIMYWMARAVPSADIDWYKGYWVPGFEGSSQVTPFSSNFDNPYTITYEMLNKQTRNNVTGNINATYNFTSDLSLMVRTSMDMMYDKRSQQRPKDTRKFRDGMYRTQNIFTQELTTDFFLKYKKSISEKFDIDLTLGGSTLKNKYIRDEIRADRLFAPGIFNFANSMDVPLAYQTLSNYGVSSAFALASIAYDNFLFLDLTGRRDWSSTLVTLNSTSVRPFDYPSANLSFILSEKLKLPKAFSFVKLRASYAEVGNGGTTPYLTSYVYNSETTFPSGLTNPNSLANPNLLPERSKSIEFGADIRMFKNKLNLDVTVYQNNTDKQILNVPVDRASGYSTAVLNSGEVQNRGLEISGNANIIQGKRNGFAWKMFATFTANRNKVLSLADSVETIILQTGPGSRGFVEARVGGSMGDMYGLGYERSPDGQIVYENGYPVKTLESKFLGNVYPKGKWSVGNEFRYKQFRLNVLFDGQFGGKAYSHTHANLAQGGKLTKTLPGRYNGIIGNGVIANGDGTYRKNDVIAPEIWTYYLEHFNPDNIEGNLFKTDFIKFREARLDYTFSNKLVKSLKLQKASIGIWGRDLLIFSKWPSFDPEFGTLSDGMIRSGFEIGQFPATRTFGVNLNVSF</sequence>
<keyword evidence="2 8" id="KW-0813">Transport</keyword>
<evidence type="ECO:0000256" key="3">
    <source>
        <dbReference type="ARBA" id="ARBA00022452"/>
    </source>
</evidence>
<organism evidence="10 11">
    <name type="scientific">Pedobacter xixiisoli</name>
    <dbReference type="NCBI Taxonomy" id="1476464"/>
    <lineage>
        <taxon>Bacteria</taxon>
        <taxon>Pseudomonadati</taxon>
        <taxon>Bacteroidota</taxon>
        <taxon>Sphingobacteriia</taxon>
        <taxon>Sphingobacteriales</taxon>
        <taxon>Sphingobacteriaceae</taxon>
        <taxon>Pedobacter</taxon>
    </lineage>
</organism>
<dbReference type="RefSeq" id="WP_138765837.1">
    <property type="nucleotide sequence ID" value="NZ_OCMT01000003.1"/>
</dbReference>
<dbReference type="PANTHER" id="PTHR30069">
    <property type="entry name" value="TONB-DEPENDENT OUTER MEMBRANE RECEPTOR"/>
    <property type="match status" value="1"/>
</dbReference>
<evidence type="ECO:0000259" key="9">
    <source>
        <dbReference type="SMART" id="SM00965"/>
    </source>
</evidence>
<dbReference type="InterPro" id="IPR012910">
    <property type="entry name" value="Plug_dom"/>
</dbReference>
<dbReference type="InterPro" id="IPR011662">
    <property type="entry name" value="Secretin/TonB_short_N"/>
</dbReference>
<keyword evidence="7 8" id="KW-0998">Cell outer membrane</keyword>
<dbReference type="GO" id="GO:0009279">
    <property type="term" value="C:cell outer membrane"/>
    <property type="evidence" value="ECO:0007669"/>
    <property type="project" value="UniProtKB-SubCell"/>
</dbReference>
<dbReference type="Gene3D" id="3.55.50.30">
    <property type="match status" value="1"/>
</dbReference>
<dbReference type="EMBL" id="OCMT01000003">
    <property type="protein sequence ID" value="SOD18298.1"/>
    <property type="molecule type" value="Genomic_DNA"/>
</dbReference>
<evidence type="ECO:0000256" key="6">
    <source>
        <dbReference type="ARBA" id="ARBA00023136"/>
    </source>
</evidence>
<reference evidence="11" key="1">
    <citation type="submission" date="2017-09" db="EMBL/GenBank/DDBJ databases">
        <authorList>
            <person name="Varghese N."/>
            <person name="Submissions S."/>
        </authorList>
    </citation>
    <scope>NUCLEOTIDE SEQUENCE [LARGE SCALE GENOMIC DNA]</scope>
    <source>
        <strain evidence="11">CGMCC 1.12803</strain>
    </source>
</reference>
<evidence type="ECO:0000256" key="1">
    <source>
        <dbReference type="ARBA" id="ARBA00004571"/>
    </source>
</evidence>
<evidence type="ECO:0000256" key="2">
    <source>
        <dbReference type="ARBA" id="ARBA00022448"/>
    </source>
</evidence>
<dbReference type="OrthoDB" id="9768177at2"/>
<dbReference type="PROSITE" id="PS52016">
    <property type="entry name" value="TONB_DEPENDENT_REC_3"/>
    <property type="match status" value="1"/>
</dbReference>
<comment type="similarity">
    <text evidence="8">Belongs to the TonB-dependent receptor family.</text>
</comment>
<dbReference type="Pfam" id="PF07660">
    <property type="entry name" value="STN"/>
    <property type="match status" value="1"/>
</dbReference>
<keyword evidence="6 8" id="KW-0472">Membrane</keyword>
<dbReference type="NCBIfam" id="TIGR04056">
    <property type="entry name" value="OMP_RagA_SusC"/>
    <property type="match status" value="1"/>
</dbReference>
<evidence type="ECO:0000256" key="5">
    <source>
        <dbReference type="ARBA" id="ARBA00022729"/>
    </source>
</evidence>
<feature type="domain" description="Secretin/TonB short N-terminal" evidence="9">
    <location>
        <begin position="66"/>
        <end position="117"/>
    </location>
</feature>
<comment type="subcellular location">
    <subcellularLocation>
        <location evidence="1 8">Cell outer membrane</location>
        <topology evidence="1 8">Multi-pass membrane protein</topology>
    </subcellularLocation>
</comment>
<dbReference type="SUPFAM" id="SSF49464">
    <property type="entry name" value="Carboxypeptidase regulatory domain-like"/>
    <property type="match status" value="1"/>
</dbReference>
<evidence type="ECO:0000256" key="8">
    <source>
        <dbReference type="PROSITE-ProRule" id="PRU01360"/>
    </source>
</evidence>
<dbReference type="Gene3D" id="2.40.170.20">
    <property type="entry name" value="TonB-dependent receptor, beta-barrel domain"/>
    <property type="match status" value="1"/>
</dbReference>
<dbReference type="InterPro" id="IPR039426">
    <property type="entry name" value="TonB-dep_rcpt-like"/>
</dbReference>
<dbReference type="PANTHER" id="PTHR30069:SF29">
    <property type="entry name" value="HEMOGLOBIN AND HEMOGLOBIN-HAPTOGLOBIN-BINDING PROTEIN 1-RELATED"/>
    <property type="match status" value="1"/>
</dbReference>
<dbReference type="GO" id="GO:0044718">
    <property type="term" value="P:siderophore transmembrane transport"/>
    <property type="evidence" value="ECO:0007669"/>
    <property type="project" value="TreeGrafter"/>
</dbReference>
<accession>A0A286A8Q8</accession>
<evidence type="ECO:0000313" key="11">
    <source>
        <dbReference type="Proteomes" id="UP000219281"/>
    </source>
</evidence>
<dbReference type="InterPro" id="IPR036942">
    <property type="entry name" value="Beta-barrel_TonB_sf"/>
</dbReference>
<dbReference type="InterPro" id="IPR023996">
    <property type="entry name" value="TonB-dep_OMP_SusC/RagA"/>
</dbReference>
<dbReference type="Pfam" id="PF07715">
    <property type="entry name" value="Plug"/>
    <property type="match status" value="1"/>
</dbReference>
<dbReference type="Gene3D" id="2.170.130.10">
    <property type="entry name" value="TonB-dependent receptor, plug domain"/>
    <property type="match status" value="1"/>
</dbReference>
<dbReference type="SMART" id="SM00965">
    <property type="entry name" value="STN"/>
    <property type="match status" value="1"/>
</dbReference>
<evidence type="ECO:0000313" key="10">
    <source>
        <dbReference type="EMBL" id="SOD18298.1"/>
    </source>
</evidence>
<dbReference type="InterPro" id="IPR037066">
    <property type="entry name" value="Plug_dom_sf"/>
</dbReference>
<dbReference type="SUPFAM" id="SSF56935">
    <property type="entry name" value="Porins"/>
    <property type="match status" value="1"/>
</dbReference>
<dbReference type="Pfam" id="PF13715">
    <property type="entry name" value="CarbopepD_reg_2"/>
    <property type="match status" value="1"/>
</dbReference>
<keyword evidence="4 8" id="KW-0812">Transmembrane</keyword>
<proteinExistence type="inferred from homology"/>
<dbReference type="Gene3D" id="2.60.40.1120">
    <property type="entry name" value="Carboxypeptidase-like, regulatory domain"/>
    <property type="match status" value="1"/>
</dbReference>
<keyword evidence="5" id="KW-0732">Signal</keyword>
<name>A0A286A8Q8_9SPHI</name>
<evidence type="ECO:0000256" key="7">
    <source>
        <dbReference type="ARBA" id="ARBA00023237"/>
    </source>
</evidence>
<dbReference type="NCBIfam" id="TIGR04057">
    <property type="entry name" value="SusC_RagA_signa"/>
    <property type="match status" value="1"/>
</dbReference>
<protein>
    <submittedName>
        <fullName evidence="10">TonB-linked outer membrane protein, SusC/RagA family</fullName>
    </submittedName>
</protein>
<dbReference type="InterPro" id="IPR008969">
    <property type="entry name" value="CarboxyPept-like_regulatory"/>
</dbReference>
<dbReference type="Proteomes" id="UP000219281">
    <property type="component" value="Unassembled WGS sequence"/>
</dbReference>
<dbReference type="InterPro" id="IPR023997">
    <property type="entry name" value="TonB-dep_OMP_SusC/RagA_CS"/>
</dbReference>
<keyword evidence="3 8" id="KW-1134">Transmembrane beta strand</keyword>
<dbReference type="AlphaFoldDB" id="A0A286A8Q8"/>
<dbReference type="GO" id="GO:0015344">
    <property type="term" value="F:siderophore uptake transmembrane transporter activity"/>
    <property type="evidence" value="ECO:0007669"/>
    <property type="project" value="TreeGrafter"/>
</dbReference>
<keyword evidence="11" id="KW-1185">Reference proteome</keyword>
<gene>
    <name evidence="10" type="ORF">SAMN06297358_2929</name>
</gene>